<protein>
    <submittedName>
        <fullName evidence="2">Uncharacterized protein</fullName>
    </submittedName>
</protein>
<sequence length="143" mass="15880">MGLLVAVDASRRMRACSGHRKLAGPHVTLACISPVGCRSSNRRYSLWGRPVGEEVVVVCSSLYAKTLTARRLCQLGRRLPRHNPDLERGNLGGGRAPPSSRPMGTKVNKGWNRVLSYSTSKGFLFLFALTPYCRGYQDYCMLY</sequence>
<evidence type="ECO:0000313" key="2">
    <source>
        <dbReference type="EMBL" id="KAK4422847.1"/>
    </source>
</evidence>
<reference evidence="2" key="2">
    <citation type="journal article" date="2024" name="Plant">
        <title>Genomic evolution and insights into agronomic trait innovations of Sesamum species.</title>
        <authorList>
            <person name="Miao H."/>
            <person name="Wang L."/>
            <person name="Qu L."/>
            <person name="Liu H."/>
            <person name="Sun Y."/>
            <person name="Le M."/>
            <person name="Wang Q."/>
            <person name="Wei S."/>
            <person name="Zheng Y."/>
            <person name="Lin W."/>
            <person name="Duan Y."/>
            <person name="Cao H."/>
            <person name="Xiong S."/>
            <person name="Wang X."/>
            <person name="Wei L."/>
            <person name="Li C."/>
            <person name="Ma Q."/>
            <person name="Ju M."/>
            <person name="Zhao R."/>
            <person name="Li G."/>
            <person name="Mu C."/>
            <person name="Tian Q."/>
            <person name="Mei H."/>
            <person name="Zhang T."/>
            <person name="Gao T."/>
            <person name="Zhang H."/>
        </authorList>
    </citation>
    <scope>NUCLEOTIDE SEQUENCE</scope>
    <source>
        <strain evidence="2">3651</strain>
    </source>
</reference>
<organism evidence="2 3">
    <name type="scientific">Sesamum alatum</name>
    <dbReference type="NCBI Taxonomy" id="300844"/>
    <lineage>
        <taxon>Eukaryota</taxon>
        <taxon>Viridiplantae</taxon>
        <taxon>Streptophyta</taxon>
        <taxon>Embryophyta</taxon>
        <taxon>Tracheophyta</taxon>
        <taxon>Spermatophyta</taxon>
        <taxon>Magnoliopsida</taxon>
        <taxon>eudicotyledons</taxon>
        <taxon>Gunneridae</taxon>
        <taxon>Pentapetalae</taxon>
        <taxon>asterids</taxon>
        <taxon>lamiids</taxon>
        <taxon>Lamiales</taxon>
        <taxon>Pedaliaceae</taxon>
        <taxon>Sesamum</taxon>
    </lineage>
</organism>
<evidence type="ECO:0000256" key="1">
    <source>
        <dbReference type="SAM" id="MobiDB-lite"/>
    </source>
</evidence>
<keyword evidence="3" id="KW-1185">Reference proteome</keyword>
<dbReference type="AlphaFoldDB" id="A0AAE1Y3Y6"/>
<dbReference type="EMBL" id="JACGWO010000007">
    <property type="protein sequence ID" value="KAK4422847.1"/>
    <property type="molecule type" value="Genomic_DNA"/>
</dbReference>
<evidence type="ECO:0000313" key="3">
    <source>
        <dbReference type="Proteomes" id="UP001293254"/>
    </source>
</evidence>
<reference evidence="2" key="1">
    <citation type="submission" date="2020-06" db="EMBL/GenBank/DDBJ databases">
        <authorList>
            <person name="Li T."/>
            <person name="Hu X."/>
            <person name="Zhang T."/>
            <person name="Song X."/>
            <person name="Zhang H."/>
            <person name="Dai N."/>
            <person name="Sheng W."/>
            <person name="Hou X."/>
            <person name="Wei L."/>
        </authorList>
    </citation>
    <scope>NUCLEOTIDE SEQUENCE</scope>
    <source>
        <strain evidence="2">3651</strain>
        <tissue evidence="2">Leaf</tissue>
    </source>
</reference>
<dbReference type="Proteomes" id="UP001293254">
    <property type="component" value="Unassembled WGS sequence"/>
</dbReference>
<feature type="region of interest" description="Disordered" evidence="1">
    <location>
        <begin position="84"/>
        <end position="105"/>
    </location>
</feature>
<proteinExistence type="predicted"/>
<gene>
    <name evidence="2" type="ORF">Salat_1867300</name>
</gene>
<accession>A0AAE1Y3Y6</accession>
<name>A0AAE1Y3Y6_9LAMI</name>
<comment type="caution">
    <text evidence="2">The sequence shown here is derived from an EMBL/GenBank/DDBJ whole genome shotgun (WGS) entry which is preliminary data.</text>
</comment>